<accession>A0A3S5C7J7</accession>
<protein>
    <submittedName>
        <fullName evidence="1">Uncharacterized protein</fullName>
    </submittedName>
</protein>
<evidence type="ECO:0000313" key="1">
    <source>
        <dbReference type="EMBL" id="VEL40557.1"/>
    </source>
</evidence>
<dbReference type="AlphaFoldDB" id="A0A3S5C7J7"/>
<sequence length="91" mass="9534">MHPHVHALSHIVQHNGAISGSPIVFGPSATGPGLGSTGCPIRMVSHVSLNLTPATFLWIKEAMMLLDINPATGQKSLAISPLPKHLDILAD</sequence>
<organism evidence="1 2">
    <name type="scientific">Protopolystoma xenopodis</name>
    <dbReference type="NCBI Taxonomy" id="117903"/>
    <lineage>
        <taxon>Eukaryota</taxon>
        <taxon>Metazoa</taxon>
        <taxon>Spiralia</taxon>
        <taxon>Lophotrochozoa</taxon>
        <taxon>Platyhelminthes</taxon>
        <taxon>Monogenea</taxon>
        <taxon>Polyopisthocotylea</taxon>
        <taxon>Polystomatidea</taxon>
        <taxon>Polystomatidae</taxon>
        <taxon>Protopolystoma</taxon>
    </lineage>
</organism>
<proteinExistence type="predicted"/>
<dbReference type="EMBL" id="CAAALY010265413">
    <property type="protein sequence ID" value="VEL40557.1"/>
    <property type="molecule type" value="Genomic_DNA"/>
</dbReference>
<keyword evidence="2" id="KW-1185">Reference proteome</keyword>
<reference evidence="1" key="1">
    <citation type="submission" date="2018-11" db="EMBL/GenBank/DDBJ databases">
        <authorList>
            <consortium name="Pathogen Informatics"/>
        </authorList>
    </citation>
    <scope>NUCLEOTIDE SEQUENCE</scope>
</reference>
<name>A0A3S5C7J7_9PLAT</name>
<dbReference type="Proteomes" id="UP000784294">
    <property type="component" value="Unassembled WGS sequence"/>
</dbReference>
<evidence type="ECO:0000313" key="2">
    <source>
        <dbReference type="Proteomes" id="UP000784294"/>
    </source>
</evidence>
<gene>
    <name evidence="1" type="ORF">PXEA_LOCUS33997</name>
</gene>
<comment type="caution">
    <text evidence="1">The sequence shown here is derived from an EMBL/GenBank/DDBJ whole genome shotgun (WGS) entry which is preliminary data.</text>
</comment>